<dbReference type="GO" id="GO:0030627">
    <property type="term" value="F:pre-mRNA 5'-splice site binding"/>
    <property type="evidence" value="ECO:0007669"/>
    <property type="project" value="TreeGrafter"/>
</dbReference>
<evidence type="ECO:0000256" key="8">
    <source>
        <dbReference type="ARBA" id="ARBA00067962"/>
    </source>
</evidence>
<evidence type="ECO:0000256" key="3">
    <source>
        <dbReference type="ARBA" id="ARBA00022664"/>
    </source>
</evidence>
<comment type="function">
    <text evidence="1">Involved in pre-mRNA splicing.</text>
</comment>
<keyword evidence="11" id="KW-1185">Reference proteome</keyword>
<name>A0A1S3HSM6_LINAN</name>
<dbReference type="Proteomes" id="UP000085678">
    <property type="component" value="Unplaced"/>
</dbReference>
<evidence type="ECO:0000256" key="6">
    <source>
        <dbReference type="ARBA" id="ARBA00023242"/>
    </source>
</evidence>
<evidence type="ECO:0000313" key="12">
    <source>
        <dbReference type="RefSeq" id="XP_013388551.1"/>
    </source>
</evidence>
<dbReference type="FunCoup" id="A0A1S3HSM6">
    <property type="interactions" value="2349"/>
</dbReference>
<keyword evidence="3" id="KW-0507">mRNA processing</keyword>
<keyword evidence="4" id="KW-0677">Repeat</keyword>
<evidence type="ECO:0000256" key="10">
    <source>
        <dbReference type="SAM" id="MobiDB-lite"/>
    </source>
</evidence>
<keyword evidence="5" id="KW-0508">mRNA splicing</keyword>
<dbReference type="SUPFAM" id="SSF48452">
    <property type="entry name" value="TPR-like"/>
    <property type="match status" value="2"/>
</dbReference>
<comment type="subcellular location">
    <subcellularLocation>
        <location evidence="2">Nucleus</location>
    </subcellularLocation>
</comment>
<sequence>MECYPQPDMADEEVVQQMEAQETHPVATGISTVHEETPLQKYWKAVRDNPSDFTGWTYLLQYVEQEGKLEEVREAYDAFFGCYPYCYGYWKKYADQEKKRKNLDKAEEVYERGLQAIPLSADLWLNYISFIKSKYADATDLEQRVRRIFEKAITAAGTDFRSDKLWDAFISWEKEANNWQRVLTLYDRLIAIPTQLYSHHFDNLKNFVSEVKPKEILSLDEFLKLRQEVVAELGQTTTNEDLGEDGAPGMEDDAPPGLDDAPPGMEDETFKSESSHTKESKSDKDKNCVHLENPDFHFVFVKHDDPETKLLRDKIISAREAIYRITEEEVSKRWNFEEGIRRPYFHVKPLERSQLKNWKEYLDFELEHGTHQRIVVLFERCIIACALYEEFWLKYAKYLENHSVEAARKMFKRACCIHLPKKPSIHLTWAAFEERHGNYESALEILRNIEKRVPGLVMVPLRRIGLERRHGNHHQVHELYQAYLDTATSPEEHSFLSLKFSRHLLKVNNDREKAKEVLLNALKKDPNNSKLHLQLLDLEYQTSPLVEDGILGILNNVLSTEMTIEEKLKFSQRKLEFLEDFGSSIEKLVEAYDDHQKLLKDVANEKKRKASESLGEDPNAEKKARQDSHNGHSKEGAGDTTTAAMTDHSSYYANSWAGYHPGYNYGAWSYSNPYYPQT</sequence>
<dbReference type="FunFam" id="1.25.40.10:FF:000091">
    <property type="entry name" value="Pre-mRNA-processing factor 39"/>
    <property type="match status" value="1"/>
</dbReference>
<evidence type="ECO:0000256" key="5">
    <source>
        <dbReference type="ARBA" id="ARBA00023187"/>
    </source>
</evidence>
<feature type="region of interest" description="Disordered" evidence="10">
    <location>
        <begin position="234"/>
        <end position="288"/>
    </location>
</feature>
<dbReference type="Gene3D" id="1.25.40.10">
    <property type="entry name" value="Tetratricopeptide repeat domain"/>
    <property type="match status" value="2"/>
</dbReference>
<dbReference type="PANTHER" id="PTHR17204">
    <property type="entry name" value="PRE-MRNA PROCESSING PROTEIN PRP39-RELATED"/>
    <property type="match status" value="1"/>
</dbReference>
<keyword evidence="6" id="KW-0539">Nucleus</keyword>
<dbReference type="AlphaFoldDB" id="A0A1S3HSM6"/>
<evidence type="ECO:0000256" key="1">
    <source>
        <dbReference type="ARBA" id="ARBA00003777"/>
    </source>
</evidence>
<dbReference type="GO" id="GO:0000395">
    <property type="term" value="P:mRNA 5'-splice site recognition"/>
    <property type="evidence" value="ECO:0007669"/>
    <property type="project" value="TreeGrafter"/>
</dbReference>
<dbReference type="GO" id="GO:0071004">
    <property type="term" value="C:U2-type prespliceosome"/>
    <property type="evidence" value="ECO:0007669"/>
    <property type="project" value="TreeGrafter"/>
</dbReference>
<dbReference type="OrthoDB" id="10265668at2759"/>
<dbReference type="GO" id="GO:0005685">
    <property type="term" value="C:U1 snRNP"/>
    <property type="evidence" value="ECO:0007669"/>
    <property type="project" value="TreeGrafter"/>
</dbReference>
<dbReference type="SMART" id="SM00386">
    <property type="entry name" value="HAT"/>
    <property type="match status" value="8"/>
</dbReference>
<dbReference type="Pfam" id="PF23241">
    <property type="entry name" value="HAT_PRP39_C"/>
    <property type="match status" value="1"/>
</dbReference>
<evidence type="ECO:0000313" key="11">
    <source>
        <dbReference type="Proteomes" id="UP000085678"/>
    </source>
</evidence>
<protein>
    <recommendedName>
        <fullName evidence="8">Pre-mRNA-processing factor 39</fullName>
    </recommendedName>
    <alternativeName>
        <fullName evidence="9">PRP39 homolog</fullName>
    </alternativeName>
</protein>
<evidence type="ECO:0000256" key="4">
    <source>
        <dbReference type="ARBA" id="ARBA00022737"/>
    </source>
</evidence>
<evidence type="ECO:0000256" key="2">
    <source>
        <dbReference type="ARBA" id="ARBA00004123"/>
    </source>
</evidence>
<feature type="compositionally biased region" description="Low complexity" evidence="10">
    <location>
        <begin position="255"/>
        <end position="264"/>
    </location>
</feature>
<evidence type="ECO:0000256" key="9">
    <source>
        <dbReference type="ARBA" id="ARBA00080852"/>
    </source>
</evidence>
<proteinExistence type="inferred from homology"/>
<dbReference type="GO" id="GO:0000243">
    <property type="term" value="C:commitment complex"/>
    <property type="evidence" value="ECO:0007669"/>
    <property type="project" value="TreeGrafter"/>
</dbReference>
<dbReference type="InterPro" id="IPR059164">
    <property type="entry name" value="HAT_PRP39_C"/>
</dbReference>
<reference evidence="12" key="1">
    <citation type="submission" date="2025-08" db="UniProtKB">
        <authorList>
            <consortium name="RefSeq"/>
        </authorList>
    </citation>
    <scope>IDENTIFICATION</scope>
    <source>
        <tissue evidence="12">Gonads</tissue>
    </source>
</reference>
<dbReference type="FunFam" id="1.25.40.10:FF:000063">
    <property type="entry name" value="Pre-mRNA processing factor 39"/>
    <property type="match status" value="1"/>
</dbReference>
<accession>A0A1S3HSM6</accession>
<organism evidence="11 12">
    <name type="scientific">Lingula anatina</name>
    <name type="common">Brachiopod</name>
    <name type="synonym">Lingula unguis</name>
    <dbReference type="NCBI Taxonomy" id="7574"/>
    <lineage>
        <taxon>Eukaryota</taxon>
        <taxon>Metazoa</taxon>
        <taxon>Spiralia</taxon>
        <taxon>Lophotrochozoa</taxon>
        <taxon>Brachiopoda</taxon>
        <taxon>Linguliformea</taxon>
        <taxon>Lingulata</taxon>
        <taxon>Lingulida</taxon>
        <taxon>Linguloidea</taxon>
        <taxon>Lingulidae</taxon>
        <taxon>Lingula</taxon>
    </lineage>
</organism>
<comment type="similarity">
    <text evidence="7">Belongs to the PRP39 family.</text>
</comment>
<feature type="region of interest" description="Disordered" evidence="10">
    <location>
        <begin position="609"/>
        <end position="642"/>
    </location>
</feature>
<dbReference type="GeneID" id="106157444"/>
<dbReference type="PANTHER" id="PTHR17204:SF5">
    <property type="entry name" value="PRE-MRNA-PROCESSING FACTOR 39"/>
    <property type="match status" value="1"/>
</dbReference>
<dbReference type="RefSeq" id="XP_013388551.1">
    <property type="nucleotide sequence ID" value="XM_013533097.1"/>
</dbReference>
<gene>
    <name evidence="12" type="primary">LOC106157444</name>
</gene>
<evidence type="ECO:0000256" key="7">
    <source>
        <dbReference type="ARBA" id="ARBA00038019"/>
    </source>
</evidence>
<dbReference type="KEGG" id="lak:106157444"/>
<dbReference type="InterPro" id="IPR003107">
    <property type="entry name" value="HAT"/>
</dbReference>
<dbReference type="InParanoid" id="A0A1S3HSM6"/>
<dbReference type="STRING" id="7574.A0A1S3HSM6"/>
<feature type="compositionally biased region" description="Basic and acidic residues" evidence="10">
    <location>
        <begin position="619"/>
        <end position="637"/>
    </location>
</feature>
<dbReference type="Pfam" id="PF23240">
    <property type="entry name" value="HAT_PRP39_N"/>
    <property type="match status" value="1"/>
</dbReference>
<feature type="compositionally biased region" description="Basic and acidic residues" evidence="10">
    <location>
        <begin position="268"/>
        <end position="288"/>
    </location>
</feature>
<dbReference type="InterPro" id="IPR011990">
    <property type="entry name" value="TPR-like_helical_dom_sf"/>
</dbReference>